<dbReference type="PANTHER" id="PTHR22878">
    <property type="entry name" value="DYNEIN HEAVY CHAIN 6, AXONEMAL-LIKE-RELATED"/>
    <property type="match status" value="1"/>
</dbReference>
<feature type="non-terminal residue" evidence="2">
    <location>
        <position position="156"/>
    </location>
</feature>
<dbReference type="Gene3D" id="6.10.140.1060">
    <property type="match status" value="1"/>
</dbReference>
<dbReference type="InterPro" id="IPR035706">
    <property type="entry name" value="AAA_9"/>
</dbReference>
<proteinExistence type="predicted"/>
<feature type="non-terminal residue" evidence="2">
    <location>
        <position position="1"/>
    </location>
</feature>
<dbReference type="Gene3D" id="3.40.50.300">
    <property type="entry name" value="P-loop containing nucleotide triphosphate hydrolases"/>
    <property type="match status" value="1"/>
</dbReference>
<sequence length="156" mass="17872">LDPALEPILLKQTFVSGGRTLIRLGDSDIDYDKNFRFYMTTKMPNPHYLPEVCIKVTVINFTVTRSGLEDQLLSDVVRIERPDLEEQRNQLIIRINSDKNQLKAIEERILKLLFTSEGNILDNEELINTLQESKITSGAIKTRLQEAEATEQKINA</sequence>
<name>A0ABN9DSB1_9NEOB</name>
<dbReference type="Proteomes" id="UP001162483">
    <property type="component" value="Unassembled WGS sequence"/>
</dbReference>
<dbReference type="EMBL" id="CATNWA010014754">
    <property type="protein sequence ID" value="CAI9575530.1"/>
    <property type="molecule type" value="Genomic_DNA"/>
</dbReference>
<dbReference type="PANTHER" id="PTHR22878:SF68">
    <property type="entry name" value="DYNEIN HEAVY CHAIN 6, AXONEMAL-LIKE"/>
    <property type="match status" value="1"/>
</dbReference>
<organism evidence="2 3">
    <name type="scientific">Staurois parvus</name>
    <dbReference type="NCBI Taxonomy" id="386267"/>
    <lineage>
        <taxon>Eukaryota</taxon>
        <taxon>Metazoa</taxon>
        <taxon>Chordata</taxon>
        <taxon>Craniata</taxon>
        <taxon>Vertebrata</taxon>
        <taxon>Euteleostomi</taxon>
        <taxon>Amphibia</taxon>
        <taxon>Batrachia</taxon>
        <taxon>Anura</taxon>
        <taxon>Neobatrachia</taxon>
        <taxon>Ranoidea</taxon>
        <taxon>Ranidae</taxon>
        <taxon>Staurois</taxon>
    </lineage>
</organism>
<reference evidence="2" key="1">
    <citation type="submission" date="2023-05" db="EMBL/GenBank/DDBJ databases">
        <authorList>
            <person name="Stuckert A."/>
        </authorList>
    </citation>
    <scope>NUCLEOTIDE SEQUENCE</scope>
</reference>
<comment type="caution">
    <text evidence="2">The sequence shown here is derived from an EMBL/GenBank/DDBJ whole genome shotgun (WGS) entry which is preliminary data.</text>
</comment>
<evidence type="ECO:0000259" key="1">
    <source>
        <dbReference type="Pfam" id="PF12781"/>
    </source>
</evidence>
<evidence type="ECO:0000313" key="3">
    <source>
        <dbReference type="Proteomes" id="UP001162483"/>
    </source>
</evidence>
<protein>
    <recommendedName>
        <fullName evidence="1">Dynein heavy chain ATP-binding dynein motor region domain-containing protein</fullName>
    </recommendedName>
</protein>
<dbReference type="InterPro" id="IPR027417">
    <property type="entry name" value="P-loop_NTPase"/>
</dbReference>
<dbReference type="Pfam" id="PF12781">
    <property type="entry name" value="AAA_9"/>
    <property type="match status" value="1"/>
</dbReference>
<keyword evidence="3" id="KW-1185">Reference proteome</keyword>
<gene>
    <name evidence="2" type="ORF">SPARVUS_LOCUS8209052</name>
</gene>
<evidence type="ECO:0000313" key="2">
    <source>
        <dbReference type="EMBL" id="CAI9575530.1"/>
    </source>
</evidence>
<feature type="domain" description="Dynein heavy chain ATP-binding dynein motor region" evidence="1">
    <location>
        <begin position="1"/>
        <end position="140"/>
    </location>
</feature>
<dbReference type="InterPro" id="IPR026983">
    <property type="entry name" value="DHC"/>
</dbReference>
<accession>A0ABN9DSB1</accession>